<keyword evidence="4" id="KW-1185">Reference proteome</keyword>
<accession>A0AAE0XFH1</accession>
<evidence type="ECO:0000313" key="4">
    <source>
        <dbReference type="Proteomes" id="UP001270362"/>
    </source>
</evidence>
<evidence type="ECO:0000313" key="3">
    <source>
        <dbReference type="EMBL" id="KAK3692346.1"/>
    </source>
</evidence>
<reference evidence="3" key="2">
    <citation type="submission" date="2023-06" db="EMBL/GenBank/DDBJ databases">
        <authorList>
            <consortium name="Lawrence Berkeley National Laboratory"/>
            <person name="Haridas S."/>
            <person name="Hensen N."/>
            <person name="Bonometti L."/>
            <person name="Westerberg I."/>
            <person name="Brannstrom I.O."/>
            <person name="Guillou S."/>
            <person name="Cros-Aarteil S."/>
            <person name="Calhoun S."/>
            <person name="Kuo A."/>
            <person name="Mondo S."/>
            <person name="Pangilinan J."/>
            <person name="Riley R."/>
            <person name="Labutti K."/>
            <person name="Andreopoulos B."/>
            <person name="Lipzen A."/>
            <person name="Chen C."/>
            <person name="Yanf M."/>
            <person name="Daum C."/>
            <person name="Ng V."/>
            <person name="Clum A."/>
            <person name="Steindorff A."/>
            <person name="Ohm R."/>
            <person name="Martin F."/>
            <person name="Silar P."/>
            <person name="Natvig D."/>
            <person name="Lalanne C."/>
            <person name="Gautier V."/>
            <person name="Ament-Velasquez S.L."/>
            <person name="Kruys A."/>
            <person name="Hutchinson M.I."/>
            <person name="Powell A.J."/>
            <person name="Barry K."/>
            <person name="Miller A.N."/>
            <person name="Grigoriev I.V."/>
            <person name="Debuchy R."/>
            <person name="Gladieux P."/>
            <person name="Thoren M.H."/>
            <person name="Johannesson H."/>
        </authorList>
    </citation>
    <scope>NUCLEOTIDE SEQUENCE</scope>
    <source>
        <strain evidence="3">CBS 314.62</strain>
    </source>
</reference>
<evidence type="ECO:0000256" key="2">
    <source>
        <dbReference type="SAM" id="SignalP"/>
    </source>
</evidence>
<feature type="chain" id="PRO_5042263343" description="Secreted protein" evidence="2">
    <location>
        <begin position="23"/>
        <end position="114"/>
    </location>
</feature>
<evidence type="ECO:0000256" key="1">
    <source>
        <dbReference type="SAM" id="MobiDB-lite"/>
    </source>
</evidence>
<evidence type="ECO:0008006" key="5">
    <source>
        <dbReference type="Google" id="ProtNLM"/>
    </source>
</evidence>
<dbReference type="AlphaFoldDB" id="A0AAE0XFH1"/>
<dbReference type="EMBL" id="JAULSO010000001">
    <property type="protein sequence ID" value="KAK3692346.1"/>
    <property type="molecule type" value="Genomic_DNA"/>
</dbReference>
<dbReference type="Proteomes" id="UP001270362">
    <property type="component" value="Unassembled WGS sequence"/>
</dbReference>
<comment type="caution">
    <text evidence="3">The sequence shown here is derived from an EMBL/GenBank/DDBJ whole genome shotgun (WGS) entry which is preliminary data.</text>
</comment>
<gene>
    <name evidence="3" type="ORF">B0T22DRAFT_447051</name>
</gene>
<organism evidence="3 4">
    <name type="scientific">Podospora appendiculata</name>
    <dbReference type="NCBI Taxonomy" id="314037"/>
    <lineage>
        <taxon>Eukaryota</taxon>
        <taxon>Fungi</taxon>
        <taxon>Dikarya</taxon>
        <taxon>Ascomycota</taxon>
        <taxon>Pezizomycotina</taxon>
        <taxon>Sordariomycetes</taxon>
        <taxon>Sordariomycetidae</taxon>
        <taxon>Sordariales</taxon>
        <taxon>Podosporaceae</taxon>
        <taxon>Podospora</taxon>
    </lineage>
</organism>
<reference evidence="3" key="1">
    <citation type="journal article" date="2023" name="Mol. Phylogenet. Evol.">
        <title>Genome-scale phylogeny and comparative genomics of the fungal order Sordariales.</title>
        <authorList>
            <person name="Hensen N."/>
            <person name="Bonometti L."/>
            <person name="Westerberg I."/>
            <person name="Brannstrom I.O."/>
            <person name="Guillou S."/>
            <person name="Cros-Aarteil S."/>
            <person name="Calhoun S."/>
            <person name="Haridas S."/>
            <person name="Kuo A."/>
            <person name="Mondo S."/>
            <person name="Pangilinan J."/>
            <person name="Riley R."/>
            <person name="LaButti K."/>
            <person name="Andreopoulos B."/>
            <person name="Lipzen A."/>
            <person name="Chen C."/>
            <person name="Yan M."/>
            <person name="Daum C."/>
            <person name="Ng V."/>
            <person name="Clum A."/>
            <person name="Steindorff A."/>
            <person name="Ohm R.A."/>
            <person name="Martin F."/>
            <person name="Silar P."/>
            <person name="Natvig D.O."/>
            <person name="Lalanne C."/>
            <person name="Gautier V."/>
            <person name="Ament-Velasquez S.L."/>
            <person name="Kruys A."/>
            <person name="Hutchinson M.I."/>
            <person name="Powell A.J."/>
            <person name="Barry K."/>
            <person name="Miller A.N."/>
            <person name="Grigoriev I.V."/>
            <person name="Debuchy R."/>
            <person name="Gladieux P."/>
            <person name="Hiltunen Thoren M."/>
            <person name="Johannesson H."/>
        </authorList>
    </citation>
    <scope>NUCLEOTIDE SEQUENCE</scope>
    <source>
        <strain evidence="3">CBS 314.62</strain>
    </source>
</reference>
<proteinExistence type="predicted"/>
<feature type="region of interest" description="Disordered" evidence="1">
    <location>
        <begin position="66"/>
        <end position="94"/>
    </location>
</feature>
<sequence length="114" mass="13228">MRRRRLCLALALFVGRQDGVVALDYSSRSTQQSGPNTAPILFVAVQHMYLLYLSIMYSNLFPQDSLTPAKDRTKQQTRARYSRRHCSNQRKAQQFPVPRVVGLQFGLRKFPKRK</sequence>
<name>A0AAE0XFH1_9PEZI</name>
<keyword evidence="2" id="KW-0732">Signal</keyword>
<protein>
    <recommendedName>
        <fullName evidence="5">Secreted protein</fullName>
    </recommendedName>
</protein>
<feature type="compositionally biased region" description="Basic residues" evidence="1">
    <location>
        <begin position="75"/>
        <end position="88"/>
    </location>
</feature>
<feature type="signal peptide" evidence="2">
    <location>
        <begin position="1"/>
        <end position="22"/>
    </location>
</feature>